<evidence type="ECO:0000313" key="4">
    <source>
        <dbReference type="EMBL" id="MYV18304.1"/>
    </source>
</evidence>
<dbReference type="InterPro" id="IPR020569">
    <property type="entry name" value="UPF0029_Impact_CS"/>
</dbReference>
<dbReference type="NCBIfam" id="TIGR00257">
    <property type="entry name" value="IMPACT_YIGZ"/>
    <property type="match status" value="1"/>
</dbReference>
<dbReference type="OrthoDB" id="9813771at2"/>
<dbReference type="SUPFAM" id="SSF54211">
    <property type="entry name" value="Ribosomal protein S5 domain 2-like"/>
    <property type="match status" value="1"/>
</dbReference>
<dbReference type="Gene3D" id="3.30.230.30">
    <property type="entry name" value="Impact, N-terminal domain"/>
    <property type="match status" value="1"/>
</dbReference>
<dbReference type="InterPro" id="IPR001498">
    <property type="entry name" value="Impact_N"/>
</dbReference>
<dbReference type="EMBL" id="WEZQ01000027">
    <property type="protein sequence ID" value="MYV18304.1"/>
    <property type="molecule type" value="Genomic_DNA"/>
</dbReference>
<dbReference type="RefSeq" id="WP_161004544.1">
    <property type="nucleotide sequence ID" value="NZ_WEZQ01000027.1"/>
</dbReference>
<proteinExistence type="inferred from homology"/>
<dbReference type="Proteomes" id="UP000449209">
    <property type="component" value="Unassembled WGS sequence"/>
</dbReference>
<sequence length="214" mass="23120">MSEFPFLSLATAHEAEQTIKKSRFIGYAAPITTETDATNILDQVQAQHAKANHAAYAYVAGDHDELTRQSDAGEPVGTAGSPILNVIQQQHLHNIIIVVTRFFGGIKLGAGGLIRAYGSSASLAIQDASIVERKALTRYEITLDYKQAEPLNTWLADRVDQIVGTDYGVAVTVTVLVGADDIQFATELTSKTNGQAQLKKIDEEFAEVPYAVSK</sequence>
<gene>
    <name evidence="4" type="ORF">GB993_12525</name>
</gene>
<dbReference type="AlphaFoldDB" id="A0A6N9I6F1"/>
<dbReference type="PANTHER" id="PTHR16301:SF20">
    <property type="entry name" value="IMPACT FAMILY MEMBER YIGZ"/>
    <property type="match status" value="1"/>
</dbReference>
<feature type="domain" description="UPF0029" evidence="3">
    <location>
        <begin position="141"/>
        <end position="195"/>
    </location>
</feature>
<protein>
    <submittedName>
        <fullName evidence="4">YigZ family protein</fullName>
    </submittedName>
</protein>
<dbReference type="GO" id="GO:0005737">
    <property type="term" value="C:cytoplasm"/>
    <property type="evidence" value="ECO:0007669"/>
    <property type="project" value="TreeGrafter"/>
</dbReference>
<feature type="domain" description="Impact N-terminal" evidence="2">
    <location>
        <begin position="20"/>
        <end position="125"/>
    </location>
</feature>
<comment type="caution">
    <text evidence="4">The sequence shown here is derived from an EMBL/GenBank/DDBJ whole genome shotgun (WGS) entry which is preliminary data.</text>
</comment>
<dbReference type="Pfam" id="PF01205">
    <property type="entry name" value="Impact_N"/>
    <property type="match status" value="1"/>
</dbReference>
<dbReference type="SUPFAM" id="SSF54980">
    <property type="entry name" value="EF-G C-terminal domain-like"/>
    <property type="match status" value="1"/>
</dbReference>
<reference evidence="4 5" key="1">
    <citation type="journal article" date="2019" name="Appl. Environ. Microbiol.">
        <title>Genetic determinants of hydroxycinnamic acid metabolism in heterofermentative lactobacilli.</title>
        <authorList>
            <person name="Gaur G."/>
            <person name="Oh J.H."/>
            <person name="Filannino P."/>
            <person name="Gobbetti M."/>
            <person name="van Pijkeren J.P."/>
            <person name="Ganzle M.G."/>
        </authorList>
    </citation>
    <scope>NUCLEOTIDE SEQUENCE [LARGE SCALE GENOMIC DNA]</scope>
    <source>
        <strain evidence="4 5">C5</strain>
    </source>
</reference>
<accession>A0A6N9I6F1</accession>
<organism evidence="4 5">
    <name type="scientific">Furfurilactobacillus milii</name>
    <dbReference type="NCBI Taxonomy" id="2888272"/>
    <lineage>
        <taxon>Bacteria</taxon>
        <taxon>Bacillati</taxon>
        <taxon>Bacillota</taxon>
        <taxon>Bacilli</taxon>
        <taxon>Lactobacillales</taxon>
        <taxon>Lactobacillaceae</taxon>
        <taxon>Furfurilactobacillus</taxon>
    </lineage>
</organism>
<dbReference type="PROSITE" id="PS00910">
    <property type="entry name" value="UPF0029"/>
    <property type="match status" value="1"/>
</dbReference>
<dbReference type="GO" id="GO:0006446">
    <property type="term" value="P:regulation of translational initiation"/>
    <property type="evidence" value="ECO:0007669"/>
    <property type="project" value="TreeGrafter"/>
</dbReference>
<dbReference type="InterPro" id="IPR020568">
    <property type="entry name" value="Ribosomal_Su5_D2-typ_SF"/>
</dbReference>
<dbReference type="InterPro" id="IPR023582">
    <property type="entry name" value="Impact"/>
</dbReference>
<name>A0A6N9I6F1_9LACO</name>
<dbReference type="InterPro" id="IPR035647">
    <property type="entry name" value="EFG_III/V"/>
</dbReference>
<comment type="similarity">
    <text evidence="1">Belongs to the IMPACT family.</text>
</comment>
<evidence type="ECO:0000256" key="1">
    <source>
        <dbReference type="ARBA" id="ARBA00007665"/>
    </source>
</evidence>
<dbReference type="InterPro" id="IPR015796">
    <property type="entry name" value="Impact_YigZ-like"/>
</dbReference>
<evidence type="ECO:0000259" key="2">
    <source>
        <dbReference type="Pfam" id="PF01205"/>
    </source>
</evidence>
<dbReference type="InterPro" id="IPR015269">
    <property type="entry name" value="UPF0029_Impact_C"/>
</dbReference>
<evidence type="ECO:0000313" key="5">
    <source>
        <dbReference type="Proteomes" id="UP000449209"/>
    </source>
</evidence>
<dbReference type="Pfam" id="PF09186">
    <property type="entry name" value="DUF1949"/>
    <property type="match status" value="1"/>
</dbReference>
<dbReference type="Gene3D" id="3.30.70.240">
    <property type="match status" value="1"/>
</dbReference>
<dbReference type="InterPro" id="IPR036956">
    <property type="entry name" value="Impact_N_sf"/>
</dbReference>
<dbReference type="PANTHER" id="PTHR16301">
    <property type="entry name" value="IMPACT-RELATED"/>
    <property type="match status" value="1"/>
</dbReference>
<evidence type="ECO:0000259" key="3">
    <source>
        <dbReference type="Pfam" id="PF09186"/>
    </source>
</evidence>